<feature type="compositionally biased region" description="Acidic residues" evidence="1">
    <location>
        <begin position="1"/>
        <end position="11"/>
    </location>
</feature>
<protein>
    <submittedName>
        <fullName evidence="3">Uncharacterized protein</fullName>
    </submittedName>
</protein>
<gene>
    <name evidence="3" type="ORF">DEJ50_20930</name>
</gene>
<sequence length="238" mass="25426">MITDPELDAAWEQERAPEAPDVVEPAAPRERRRYPGWLWALGGVLAASTVWAGGLYAYGDELAAPDVAYEAPEKLCDRFKASALTAAVPGLQTGQAARESNAALDWAVCVLAVRGVETGAGDRIRYHGAAEIEVHRKVDPGVEFGLGGPGWRFAGWEAATVSGLGERAVMYTDQAGRMPALQVVDGGAVLTLWLSGADRVDKNGVPTGEVVTDTLDYEAVKYALIEDMRKLMAAARKD</sequence>
<name>A0A5P2D9H5_STRVZ</name>
<keyword evidence="2" id="KW-0472">Membrane</keyword>
<dbReference type="RefSeq" id="WP_150209489.1">
    <property type="nucleotide sequence ID" value="NZ_CP029190.1"/>
</dbReference>
<feature type="region of interest" description="Disordered" evidence="1">
    <location>
        <begin position="1"/>
        <end position="24"/>
    </location>
</feature>
<reference evidence="3 4" key="1">
    <citation type="submission" date="2018-05" db="EMBL/GenBank/DDBJ databases">
        <title>Streptomyces venezuelae.</title>
        <authorList>
            <person name="Kim W."/>
            <person name="Lee N."/>
            <person name="Cho B.-K."/>
        </authorList>
    </citation>
    <scope>NUCLEOTIDE SEQUENCE [LARGE SCALE GENOMIC DNA]</scope>
    <source>
        <strain evidence="3 4">ATCC 21782</strain>
    </source>
</reference>
<feature type="transmembrane region" description="Helical" evidence="2">
    <location>
        <begin position="37"/>
        <end position="58"/>
    </location>
</feature>
<evidence type="ECO:0000313" key="4">
    <source>
        <dbReference type="Proteomes" id="UP000325211"/>
    </source>
</evidence>
<dbReference type="OrthoDB" id="4515152at2"/>
<dbReference type="EMBL" id="CP029190">
    <property type="protein sequence ID" value="QES49921.1"/>
    <property type="molecule type" value="Genomic_DNA"/>
</dbReference>
<accession>A0A5P2D9H5</accession>
<proteinExistence type="predicted"/>
<organism evidence="3 4">
    <name type="scientific">Streptomyces venezuelae</name>
    <dbReference type="NCBI Taxonomy" id="54571"/>
    <lineage>
        <taxon>Bacteria</taxon>
        <taxon>Bacillati</taxon>
        <taxon>Actinomycetota</taxon>
        <taxon>Actinomycetes</taxon>
        <taxon>Kitasatosporales</taxon>
        <taxon>Streptomycetaceae</taxon>
        <taxon>Streptomyces</taxon>
    </lineage>
</organism>
<evidence type="ECO:0000313" key="3">
    <source>
        <dbReference type="EMBL" id="QES49921.1"/>
    </source>
</evidence>
<evidence type="ECO:0000256" key="2">
    <source>
        <dbReference type="SAM" id="Phobius"/>
    </source>
</evidence>
<keyword evidence="2" id="KW-1133">Transmembrane helix</keyword>
<evidence type="ECO:0000256" key="1">
    <source>
        <dbReference type="SAM" id="MobiDB-lite"/>
    </source>
</evidence>
<dbReference type="AlphaFoldDB" id="A0A5P2D9H5"/>
<dbReference type="Proteomes" id="UP000325211">
    <property type="component" value="Chromosome"/>
</dbReference>
<keyword evidence="2" id="KW-0812">Transmembrane</keyword>